<sequence>MSGLIILAMPGIVLATGFFLLLTSTTGLPESPYLLVILTNALMAIPYALKVLENPMNDIAARYNLLCASLNLRGINRLRWIELRALKKTTITSTGFCLCHFHW</sequence>
<comment type="subcellular location">
    <subcellularLocation>
        <location evidence="1">Membrane</location>
        <topology evidence="1">Multi-pass membrane protein</topology>
    </subcellularLocation>
</comment>
<evidence type="ECO:0000256" key="5">
    <source>
        <dbReference type="SAM" id="Phobius"/>
    </source>
</evidence>
<dbReference type="Gene3D" id="1.10.3720.10">
    <property type="entry name" value="MetI-like"/>
    <property type="match status" value="1"/>
</dbReference>
<accession>A0A2X2BSN9</accession>
<feature type="transmembrane region" description="Helical" evidence="5">
    <location>
        <begin position="33"/>
        <end position="52"/>
    </location>
</feature>
<dbReference type="InterPro" id="IPR035906">
    <property type="entry name" value="MetI-like_sf"/>
</dbReference>
<dbReference type="GO" id="GO:0016020">
    <property type="term" value="C:membrane"/>
    <property type="evidence" value="ECO:0007669"/>
    <property type="project" value="UniProtKB-SubCell"/>
</dbReference>
<evidence type="ECO:0000313" key="7">
    <source>
        <dbReference type="Proteomes" id="UP000251485"/>
    </source>
</evidence>
<feature type="transmembrane region" description="Helical" evidence="5">
    <location>
        <begin position="7"/>
        <end position="27"/>
    </location>
</feature>
<keyword evidence="3 5" id="KW-1133">Transmembrane helix</keyword>
<evidence type="ECO:0000256" key="1">
    <source>
        <dbReference type="ARBA" id="ARBA00004141"/>
    </source>
</evidence>
<reference evidence="6 7" key="1">
    <citation type="submission" date="2018-06" db="EMBL/GenBank/DDBJ databases">
        <authorList>
            <consortium name="Pathogen Informatics"/>
            <person name="Doyle S."/>
        </authorList>
    </citation>
    <scope>NUCLEOTIDE SEQUENCE [LARGE SCALE GENOMIC DNA]</scope>
    <source>
        <strain evidence="6 7">NCTC10975</strain>
    </source>
</reference>
<evidence type="ECO:0000256" key="4">
    <source>
        <dbReference type="ARBA" id="ARBA00023136"/>
    </source>
</evidence>
<evidence type="ECO:0000256" key="3">
    <source>
        <dbReference type="ARBA" id="ARBA00022989"/>
    </source>
</evidence>
<dbReference type="EMBL" id="UAUE01000023">
    <property type="protein sequence ID" value="SPY97873.1"/>
    <property type="molecule type" value="Genomic_DNA"/>
</dbReference>
<proteinExistence type="predicted"/>
<evidence type="ECO:0000313" key="6">
    <source>
        <dbReference type="EMBL" id="SPY97873.1"/>
    </source>
</evidence>
<protein>
    <submittedName>
        <fullName evidence="6">Thiamine transporter membrane protein</fullName>
    </submittedName>
</protein>
<evidence type="ECO:0000256" key="2">
    <source>
        <dbReference type="ARBA" id="ARBA00022692"/>
    </source>
</evidence>
<keyword evidence="4 5" id="KW-0472">Membrane</keyword>
<dbReference type="SUPFAM" id="SSF161098">
    <property type="entry name" value="MetI-like"/>
    <property type="match status" value="1"/>
</dbReference>
<dbReference type="AlphaFoldDB" id="A0A2X2BSN9"/>
<name>A0A2X2BSN9_PROMI</name>
<dbReference type="Proteomes" id="UP000251485">
    <property type="component" value="Unassembled WGS sequence"/>
</dbReference>
<keyword evidence="2 5" id="KW-0812">Transmembrane</keyword>
<gene>
    <name evidence="6" type="primary">thiP_1</name>
    <name evidence="6" type="ORF">NCTC10975_02983</name>
</gene>
<organism evidence="6 7">
    <name type="scientific">Proteus mirabilis</name>
    <dbReference type="NCBI Taxonomy" id="584"/>
    <lineage>
        <taxon>Bacteria</taxon>
        <taxon>Pseudomonadati</taxon>
        <taxon>Pseudomonadota</taxon>
        <taxon>Gammaproteobacteria</taxon>
        <taxon>Enterobacterales</taxon>
        <taxon>Morganellaceae</taxon>
        <taxon>Proteus</taxon>
    </lineage>
</organism>